<gene>
    <name evidence="1" type="ORF">TorRG33x02_264510</name>
</gene>
<sequence>MVDPYREPKPKVRENRLVVKECYRIVLSRPRLAGMVTRLSDSLIFFSKQEFGVRRFLGRFKVKSPIYQKSQ</sequence>
<evidence type="ECO:0000313" key="1">
    <source>
        <dbReference type="EMBL" id="PON67410.1"/>
    </source>
</evidence>
<dbReference type="EMBL" id="JXTC01000304">
    <property type="protein sequence ID" value="PON67410.1"/>
    <property type="molecule type" value="Genomic_DNA"/>
</dbReference>
<evidence type="ECO:0000313" key="2">
    <source>
        <dbReference type="Proteomes" id="UP000237000"/>
    </source>
</evidence>
<protein>
    <submittedName>
        <fullName evidence="1">Uncharacterized protein</fullName>
    </submittedName>
</protein>
<proteinExistence type="predicted"/>
<reference evidence="2" key="1">
    <citation type="submission" date="2016-06" db="EMBL/GenBank/DDBJ databases">
        <title>Parallel loss of symbiosis genes in relatives of nitrogen-fixing non-legume Parasponia.</title>
        <authorList>
            <person name="Van Velzen R."/>
            <person name="Holmer R."/>
            <person name="Bu F."/>
            <person name="Rutten L."/>
            <person name="Van Zeijl A."/>
            <person name="Liu W."/>
            <person name="Santuari L."/>
            <person name="Cao Q."/>
            <person name="Sharma T."/>
            <person name="Shen D."/>
            <person name="Roswanjaya Y."/>
            <person name="Wardhani T."/>
            <person name="Kalhor M.S."/>
            <person name="Jansen J."/>
            <person name="Van den Hoogen J."/>
            <person name="Gungor B."/>
            <person name="Hartog M."/>
            <person name="Hontelez J."/>
            <person name="Verver J."/>
            <person name="Yang W.-C."/>
            <person name="Schijlen E."/>
            <person name="Repin R."/>
            <person name="Schilthuizen M."/>
            <person name="Schranz E."/>
            <person name="Heidstra R."/>
            <person name="Miyata K."/>
            <person name="Fedorova E."/>
            <person name="Kohlen W."/>
            <person name="Bisseling T."/>
            <person name="Smit S."/>
            <person name="Geurts R."/>
        </authorList>
    </citation>
    <scope>NUCLEOTIDE SEQUENCE [LARGE SCALE GENOMIC DNA]</scope>
    <source>
        <strain evidence="2">cv. RG33-2</strain>
    </source>
</reference>
<organism evidence="1 2">
    <name type="scientific">Trema orientale</name>
    <name type="common">Charcoal tree</name>
    <name type="synonym">Celtis orientalis</name>
    <dbReference type="NCBI Taxonomy" id="63057"/>
    <lineage>
        <taxon>Eukaryota</taxon>
        <taxon>Viridiplantae</taxon>
        <taxon>Streptophyta</taxon>
        <taxon>Embryophyta</taxon>
        <taxon>Tracheophyta</taxon>
        <taxon>Spermatophyta</taxon>
        <taxon>Magnoliopsida</taxon>
        <taxon>eudicotyledons</taxon>
        <taxon>Gunneridae</taxon>
        <taxon>Pentapetalae</taxon>
        <taxon>rosids</taxon>
        <taxon>fabids</taxon>
        <taxon>Rosales</taxon>
        <taxon>Cannabaceae</taxon>
        <taxon>Trema</taxon>
    </lineage>
</organism>
<dbReference type="InParanoid" id="A0A2P5D290"/>
<accession>A0A2P5D290</accession>
<keyword evidence="2" id="KW-1185">Reference proteome</keyword>
<comment type="caution">
    <text evidence="1">The sequence shown here is derived from an EMBL/GenBank/DDBJ whole genome shotgun (WGS) entry which is preliminary data.</text>
</comment>
<name>A0A2P5D290_TREOI</name>
<dbReference type="Proteomes" id="UP000237000">
    <property type="component" value="Unassembled WGS sequence"/>
</dbReference>
<dbReference type="AlphaFoldDB" id="A0A2P5D290"/>